<evidence type="ECO:0000256" key="5">
    <source>
        <dbReference type="ARBA" id="ARBA00023229"/>
    </source>
</evidence>
<comment type="pathway">
    <text evidence="2 7">Isoprenoid biosynthesis; isopentenyl diphosphate biosynthesis via DXP pathway; isopentenyl diphosphate from 1-deoxy-D-xylulose 5-phosphate: step 4/6.</text>
</comment>
<evidence type="ECO:0000256" key="8">
    <source>
        <dbReference type="RuleBase" id="RU004395"/>
    </source>
</evidence>
<feature type="binding site" evidence="7">
    <location>
        <begin position="18"/>
        <end position="20"/>
    </location>
    <ligand>
        <name>4-CDP-2-C-methyl-D-erythritol 2-phosphate</name>
        <dbReference type="ChEBI" id="CHEBI:57919"/>
    </ligand>
</feature>
<dbReference type="Pfam" id="PF02542">
    <property type="entry name" value="YgbB"/>
    <property type="match status" value="1"/>
</dbReference>
<dbReference type="EC" id="4.6.1.12" evidence="3 7"/>
<feature type="domain" description="2-C-methyl-D-erythritol 2,4-cyclodiphosphate synthase" evidence="9">
    <location>
        <begin position="11"/>
        <end position="164"/>
    </location>
</feature>
<dbReference type="GO" id="GO:0008685">
    <property type="term" value="F:2-C-methyl-D-erythritol 2,4-cyclodiphosphate synthase activity"/>
    <property type="evidence" value="ECO:0007669"/>
    <property type="project" value="UniProtKB-UniRule"/>
</dbReference>
<dbReference type="RefSeq" id="WP_147868798.1">
    <property type="nucleotide sequence ID" value="NZ_CP036264.1"/>
</dbReference>
<dbReference type="GO" id="GO:0019288">
    <property type="term" value="P:isopentenyl diphosphate biosynthetic process, methylerythritol 4-phosphate pathway"/>
    <property type="evidence" value="ECO:0007669"/>
    <property type="project" value="UniProtKB-UniRule"/>
</dbReference>
<comment type="function">
    <text evidence="7">Involved in the biosynthesis of isopentenyl diphosphate (IPP) and dimethylallyl diphosphate (DMAPP), two major building blocks of isoprenoid compounds. Catalyzes the conversion of 4-diphosphocytidyl-2-C-methyl-D-erythritol 2-phosphate (CDP-ME2P) to 2-C-methyl-D-erythritol 2,4-cyclodiphosphate (ME-CPP) with a corresponding release of cytidine 5-monophosphate (CMP).</text>
</comment>
<organism evidence="10 11">
    <name type="scientific">Stieleria maiorica</name>
    <dbReference type="NCBI Taxonomy" id="2795974"/>
    <lineage>
        <taxon>Bacteria</taxon>
        <taxon>Pseudomonadati</taxon>
        <taxon>Planctomycetota</taxon>
        <taxon>Planctomycetia</taxon>
        <taxon>Pirellulales</taxon>
        <taxon>Pirellulaceae</taxon>
        <taxon>Stieleria</taxon>
    </lineage>
</organism>
<accession>A0A5B9MFW1</accession>
<dbReference type="PANTHER" id="PTHR43181">
    <property type="entry name" value="2-C-METHYL-D-ERYTHRITOL 2,4-CYCLODIPHOSPHATE SYNTHASE, CHLOROPLASTIC"/>
    <property type="match status" value="1"/>
</dbReference>
<dbReference type="NCBIfam" id="TIGR00151">
    <property type="entry name" value="ispF"/>
    <property type="match status" value="1"/>
</dbReference>
<evidence type="ECO:0000313" key="10">
    <source>
        <dbReference type="EMBL" id="QEF99399.1"/>
    </source>
</evidence>
<dbReference type="GO" id="GO:0046872">
    <property type="term" value="F:metal ion binding"/>
    <property type="evidence" value="ECO:0007669"/>
    <property type="project" value="UniProtKB-KW"/>
</dbReference>
<evidence type="ECO:0000313" key="11">
    <source>
        <dbReference type="Proteomes" id="UP000321353"/>
    </source>
</evidence>
<evidence type="ECO:0000259" key="9">
    <source>
        <dbReference type="Pfam" id="PF02542"/>
    </source>
</evidence>
<dbReference type="PROSITE" id="PS01350">
    <property type="entry name" value="ISPF"/>
    <property type="match status" value="1"/>
</dbReference>
<evidence type="ECO:0000256" key="2">
    <source>
        <dbReference type="ARBA" id="ARBA00004709"/>
    </source>
</evidence>
<dbReference type="Proteomes" id="UP000321353">
    <property type="component" value="Chromosome"/>
</dbReference>
<dbReference type="PANTHER" id="PTHR43181:SF1">
    <property type="entry name" value="2-C-METHYL-D-ERYTHRITOL 2,4-CYCLODIPHOSPHATE SYNTHASE, CHLOROPLASTIC"/>
    <property type="match status" value="1"/>
</dbReference>
<dbReference type="SUPFAM" id="SSF69765">
    <property type="entry name" value="IpsF-like"/>
    <property type="match status" value="1"/>
</dbReference>
<dbReference type="KEGG" id="smam:Mal15_34630"/>
<comment type="cofactor">
    <cofactor evidence="7">
        <name>a divalent metal cation</name>
        <dbReference type="ChEBI" id="CHEBI:60240"/>
    </cofactor>
    <text evidence="7">Binds 1 divalent metal cation per subunit.</text>
</comment>
<feature type="binding site" evidence="7">
    <location>
        <position position="20"/>
    </location>
    <ligand>
        <name>a divalent metal cation</name>
        <dbReference type="ChEBI" id="CHEBI:60240"/>
    </ligand>
</feature>
<keyword evidence="11" id="KW-1185">Reference proteome</keyword>
<feature type="binding site" evidence="7">
    <location>
        <position position="18"/>
    </location>
    <ligand>
        <name>a divalent metal cation</name>
        <dbReference type="ChEBI" id="CHEBI:60240"/>
    </ligand>
</feature>
<keyword evidence="4 7" id="KW-0479">Metal-binding</keyword>
<dbReference type="CDD" id="cd00554">
    <property type="entry name" value="MECDP_synthase"/>
    <property type="match status" value="1"/>
</dbReference>
<keyword evidence="5 7" id="KW-0414">Isoprene biosynthesis</keyword>
<keyword evidence="6 7" id="KW-0456">Lyase</keyword>
<dbReference type="EMBL" id="CP036264">
    <property type="protein sequence ID" value="QEF99399.1"/>
    <property type="molecule type" value="Genomic_DNA"/>
</dbReference>
<dbReference type="GO" id="GO:0016114">
    <property type="term" value="P:terpenoid biosynthetic process"/>
    <property type="evidence" value="ECO:0007669"/>
    <property type="project" value="InterPro"/>
</dbReference>
<dbReference type="Gene3D" id="3.30.1330.50">
    <property type="entry name" value="2-C-methyl-D-erythritol 2,4-cyclodiphosphate synthase"/>
    <property type="match status" value="1"/>
</dbReference>
<comment type="caution">
    <text evidence="7">Lacks conserved residue(s) required for the propagation of feature annotation.</text>
</comment>
<evidence type="ECO:0000256" key="7">
    <source>
        <dbReference type="HAMAP-Rule" id="MF_00107"/>
    </source>
</evidence>
<comment type="subunit">
    <text evidence="7">Homotrimer.</text>
</comment>
<dbReference type="AlphaFoldDB" id="A0A5B9MFW1"/>
<feature type="binding site" evidence="7">
    <location>
        <begin position="110"/>
        <end position="116"/>
    </location>
    <ligand>
        <name>4-CDP-2-C-methyl-D-erythritol 2-phosphate</name>
        <dbReference type="ChEBI" id="CHEBI:57919"/>
    </ligand>
</feature>
<evidence type="ECO:0000256" key="6">
    <source>
        <dbReference type="ARBA" id="ARBA00023239"/>
    </source>
</evidence>
<feature type="binding site" evidence="7">
    <location>
        <position position="52"/>
    </location>
    <ligand>
        <name>a divalent metal cation</name>
        <dbReference type="ChEBI" id="CHEBI:60240"/>
    </ligand>
</feature>
<dbReference type="InterPro" id="IPR003526">
    <property type="entry name" value="MECDP_synthase"/>
</dbReference>
<reference evidence="10 11" key="1">
    <citation type="submission" date="2019-02" db="EMBL/GenBank/DDBJ databases">
        <title>Planctomycetal bacteria perform biofilm scaping via a novel small molecule.</title>
        <authorList>
            <person name="Jeske O."/>
            <person name="Boedeker C."/>
            <person name="Wiegand S."/>
            <person name="Breitling P."/>
            <person name="Kallscheuer N."/>
            <person name="Jogler M."/>
            <person name="Rohde M."/>
            <person name="Petersen J."/>
            <person name="Medema M.H."/>
            <person name="Surup F."/>
            <person name="Jogler C."/>
        </authorList>
    </citation>
    <scope>NUCLEOTIDE SEQUENCE [LARGE SCALE GENOMIC DNA]</scope>
    <source>
        <strain evidence="10 11">Mal15</strain>
    </source>
</reference>
<dbReference type="UniPathway" id="UPA00056">
    <property type="reaction ID" value="UER00095"/>
</dbReference>
<evidence type="ECO:0000256" key="1">
    <source>
        <dbReference type="ARBA" id="ARBA00000200"/>
    </source>
</evidence>
<feature type="binding site" evidence="7">
    <location>
        <begin position="44"/>
        <end position="45"/>
    </location>
    <ligand>
        <name>4-CDP-2-C-methyl-D-erythritol 2-phosphate</name>
        <dbReference type="ChEBI" id="CHEBI:57919"/>
    </ligand>
</feature>
<comment type="catalytic activity">
    <reaction evidence="1 7 8">
        <text>4-CDP-2-C-methyl-D-erythritol 2-phosphate = 2-C-methyl-D-erythritol 2,4-cyclic diphosphate + CMP</text>
        <dbReference type="Rhea" id="RHEA:23864"/>
        <dbReference type="ChEBI" id="CHEBI:57919"/>
        <dbReference type="ChEBI" id="CHEBI:58483"/>
        <dbReference type="ChEBI" id="CHEBI:60377"/>
        <dbReference type="EC" id="4.6.1.12"/>
    </reaction>
</comment>
<name>A0A5B9MFW1_9BACT</name>
<protein>
    <recommendedName>
        <fullName evidence="3 7">2-C-methyl-D-erythritol 2,4-cyclodiphosphate synthase</fullName>
        <shortName evidence="7">MECDP-synthase</shortName>
        <shortName evidence="7">MECPP-synthase</shortName>
        <shortName evidence="7">MECPS</shortName>
        <ecNumber evidence="3 7">4.6.1.12</ecNumber>
    </recommendedName>
</protein>
<feature type="site" description="Transition state stabilizer" evidence="7">
    <location>
        <position position="143"/>
    </location>
</feature>
<evidence type="ECO:0000256" key="4">
    <source>
        <dbReference type="ARBA" id="ARBA00022723"/>
    </source>
</evidence>
<dbReference type="InterPro" id="IPR036571">
    <property type="entry name" value="MECDP_synthase_sf"/>
</dbReference>
<comment type="similarity">
    <text evidence="7 8">Belongs to the IspF family.</text>
</comment>
<dbReference type="InterPro" id="IPR020555">
    <property type="entry name" value="MECDP_synthase_CS"/>
</dbReference>
<feature type="binding site" evidence="7">
    <location>
        <begin position="66"/>
        <end position="68"/>
    </location>
    <ligand>
        <name>4-CDP-2-C-methyl-D-erythritol 2-phosphate</name>
        <dbReference type="ChEBI" id="CHEBI:57919"/>
    </ligand>
</feature>
<feature type="site" description="Transition state stabilizer" evidence="7">
    <location>
        <position position="44"/>
    </location>
</feature>
<evidence type="ECO:0000256" key="3">
    <source>
        <dbReference type="ARBA" id="ARBA00012579"/>
    </source>
</evidence>
<proteinExistence type="inferred from homology"/>
<gene>
    <name evidence="7 10" type="primary">ispF</name>
    <name evidence="10" type="ORF">Mal15_34630</name>
</gene>
<sequence>MTSTTADVPNLRIGLGYDSHRLGPGGPLRIGGIDVPAEVHAIGHSDADVLLHAITDGLLGALCAGDIGRLFPDTAAENADRDSRDFLLAALEKVNQRGMGIVNLDCVILAERPKMAPHIDAMRTHIAAMLGIDPSQVGIKAKTGEGVGEIGTGQSIATRVVVLLAGISAAN</sequence>
<dbReference type="HAMAP" id="MF_00107">
    <property type="entry name" value="IspF"/>
    <property type="match status" value="1"/>
</dbReference>